<dbReference type="SUPFAM" id="SSF51658">
    <property type="entry name" value="Xylose isomerase-like"/>
    <property type="match status" value="1"/>
</dbReference>
<name>A0A2U1TFS5_9MICO</name>
<protein>
    <recommendedName>
        <fullName evidence="2">Xylose isomerase-like TIM barrel domain-containing protein</fullName>
    </recommendedName>
</protein>
<evidence type="ECO:0000259" key="2">
    <source>
        <dbReference type="Pfam" id="PF01261"/>
    </source>
</evidence>
<dbReference type="PANTHER" id="PTHR12110:SF41">
    <property type="entry name" value="INOSOSE DEHYDRATASE"/>
    <property type="match status" value="1"/>
</dbReference>
<dbReference type="Gene3D" id="3.20.20.150">
    <property type="entry name" value="Divalent-metal-dependent TIM barrel enzymes"/>
    <property type="match status" value="1"/>
</dbReference>
<feature type="domain" description="Xylose isomerase-like TIM barrel" evidence="2">
    <location>
        <begin position="27"/>
        <end position="168"/>
    </location>
</feature>
<dbReference type="RefSeq" id="WP_108962396.1">
    <property type="nucleotide sequence ID" value="NZ_QEFB01000003.1"/>
</dbReference>
<evidence type="ECO:0000313" key="4">
    <source>
        <dbReference type="Proteomes" id="UP000244962"/>
    </source>
</evidence>
<proteinExistence type="predicted"/>
<keyword evidence="1" id="KW-0119">Carbohydrate metabolism</keyword>
<dbReference type="PANTHER" id="PTHR12110">
    <property type="entry name" value="HYDROXYPYRUVATE ISOMERASE"/>
    <property type="match status" value="1"/>
</dbReference>
<gene>
    <name evidence="3" type="ORF">DF223_04900</name>
</gene>
<organism evidence="3 4">
    <name type="scientific">Mycetocola zhujimingii</name>
    <dbReference type="NCBI Taxonomy" id="2079792"/>
    <lineage>
        <taxon>Bacteria</taxon>
        <taxon>Bacillati</taxon>
        <taxon>Actinomycetota</taxon>
        <taxon>Actinomycetes</taxon>
        <taxon>Micrococcales</taxon>
        <taxon>Microbacteriaceae</taxon>
        <taxon>Mycetocola</taxon>
    </lineage>
</organism>
<dbReference type="AlphaFoldDB" id="A0A2U1TFS5"/>
<dbReference type="InterPro" id="IPR013022">
    <property type="entry name" value="Xyl_isomerase-like_TIM-brl"/>
</dbReference>
<dbReference type="Proteomes" id="UP000244962">
    <property type="component" value="Unassembled WGS sequence"/>
</dbReference>
<dbReference type="Pfam" id="PF01261">
    <property type="entry name" value="AP_endonuc_2"/>
    <property type="match status" value="1"/>
</dbReference>
<evidence type="ECO:0000313" key="3">
    <source>
        <dbReference type="EMBL" id="PWC07633.1"/>
    </source>
</evidence>
<accession>A0A2U1TFS5</accession>
<reference evidence="4" key="1">
    <citation type="submission" date="2018-04" db="EMBL/GenBank/DDBJ databases">
        <authorList>
            <person name="Liu S."/>
            <person name="Wang Z."/>
            <person name="Li J."/>
        </authorList>
    </citation>
    <scope>NUCLEOTIDE SEQUENCE [LARGE SCALE GENOMIC DNA]</scope>
    <source>
        <strain evidence="4">622</strain>
    </source>
</reference>
<comment type="caution">
    <text evidence="3">The sequence shown here is derived from an EMBL/GenBank/DDBJ whole genome shotgun (WGS) entry which is preliminary data.</text>
</comment>
<evidence type="ECO:0000256" key="1">
    <source>
        <dbReference type="ARBA" id="ARBA00023277"/>
    </source>
</evidence>
<keyword evidence="4" id="KW-1185">Reference proteome</keyword>
<dbReference type="InterPro" id="IPR036237">
    <property type="entry name" value="Xyl_isomerase-like_sf"/>
</dbReference>
<dbReference type="InterPro" id="IPR050312">
    <property type="entry name" value="IolE/XylAMocC-like"/>
</dbReference>
<dbReference type="EMBL" id="QEFB01000003">
    <property type="protein sequence ID" value="PWC07633.1"/>
    <property type="molecule type" value="Genomic_DNA"/>
</dbReference>
<sequence length="255" mass="26976">MQIRSTPSIRPGLCSITLRESSVDEVIALAAAAGLESIEWGGDVHVPPGDIDTAREVGERTRAAGLDVASLGSYYRCDEVGDFPSVLSSAAALGAPRIRVWAGEKASADASADDRALVTAQLDSAALHASEYGIELALEFHDGTLADTAESTLDLLSGITATNVSCYWQPPVGADDEEALAELSQLAQWVSTVHVFSWSPERERMPLERREALWTRALAFAGTLPGVTDALIEFLPDDDPALLAGEAATLASWLA</sequence>